<dbReference type="InterPro" id="IPR044690">
    <property type="entry name" value="CAS_plant"/>
</dbReference>
<dbReference type="AlphaFoldDB" id="A0AAF0TGU5"/>
<feature type="domain" description="Rhodanese" evidence="1">
    <location>
        <begin position="58"/>
        <end position="151"/>
    </location>
</feature>
<evidence type="ECO:0000259" key="1">
    <source>
        <dbReference type="PROSITE" id="PS50206"/>
    </source>
</evidence>
<dbReference type="GO" id="GO:0090333">
    <property type="term" value="P:regulation of stomatal closure"/>
    <property type="evidence" value="ECO:0007669"/>
    <property type="project" value="InterPro"/>
</dbReference>
<dbReference type="PANTHER" id="PTHR34209">
    <property type="entry name" value="RHODANESE/CELL CYCLE CONTROL PHOSPHATASE SUPERFAMILY PROTEIN"/>
    <property type="match status" value="1"/>
</dbReference>
<organism evidence="2 3">
    <name type="scientific">Solanum verrucosum</name>
    <dbReference type="NCBI Taxonomy" id="315347"/>
    <lineage>
        <taxon>Eukaryota</taxon>
        <taxon>Viridiplantae</taxon>
        <taxon>Streptophyta</taxon>
        <taxon>Embryophyta</taxon>
        <taxon>Tracheophyta</taxon>
        <taxon>Spermatophyta</taxon>
        <taxon>Magnoliopsida</taxon>
        <taxon>eudicotyledons</taxon>
        <taxon>Gunneridae</taxon>
        <taxon>Pentapetalae</taxon>
        <taxon>asterids</taxon>
        <taxon>lamiids</taxon>
        <taxon>Solanales</taxon>
        <taxon>Solanaceae</taxon>
        <taxon>Solanoideae</taxon>
        <taxon>Solaneae</taxon>
        <taxon>Solanum</taxon>
    </lineage>
</organism>
<evidence type="ECO:0000313" key="2">
    <source>
        <dbReference type="EMBL" id="WMV18876.1"/>
    </source>
</evidence>
<dbReference type="PROSITE" id="PS50206">
    <property type="entry name" value="RHODANESE_3"/>
    <property type="match status" value="1"/>
</dbReference>
<name>A0AAF0TGU5_SOLVR</name>
<gene>
    <name evidence="2" type="ORF">MTR67_012261</name>
</gene>
<evidence type="ECO:0000313" key="3">
    <source>
        <dbReference type="Proteomes" id="UP001234989"/>
    </source>
</evidence>
<proteinExistence type="predicted"/>
<dbReference type="EMBL" id="CP133614">
    <property type="protein sequence ID" value="WMV18876.1"/>
    <property type="molecule type" value="Genomic_DNA"/>
</dbReference>
<protein>
    <recommendedName>
        <fullName evidence="1">Rhodanese domain-containing protein</fullName>
    </recommendedName>
</protein>
<dbReference type="GO" id="GO:0071277">
    <property type="term" value="P:cellular response to calcium ion"/>
    <property type="evidence" value="ECO:0007669"/>
    <property type="project" value="InterPro"/>
</dbReference>
<dbReference type="PANTHER" id="PTHR34209:SF3">
    <property type="entry name" value="RHODANESE_CELL CYCLE CONTROL PHOSPHATASE SUPERFAMILY PROTEIN"/>
    <property type="match status" value="1"/>
</dbReference>
<accession>A0AAF0TGU5</accession>
<reference evidence="2" key="1">
    <citation type="submission" date="2023-08" db="EMBL/GenBank/DDBJ databases">
        <title>A de novo genome assembly of Solanum verrucosum Schlechtendal, a Mexican diploid species geographically isolated from the other diploid A-genome species in potato relatives.</title>
        <authorList>
            <person name="Hosaka K."/>
        </authorList>
    </citation>
    <scope>NUCLEOTIDE SEQUENCE</scope>
    <source>
        <tissue evidence="2">Young leaves</tissue>
    </source>
</reference>
<keyword evidence="3" id="KW-1185">Reference proteome</keyword>
<dbReference type="GO" id="GO:0009704">
    <property type="term" value="P:de-etiolation"/>
    <property type="evidence" value="ECO:0007669"/>
    <property type="project" value="InterPro"/>
</dbReference>
<dbReference type="SUPFAM" id="SSF52821">
    <property type="entry name" value="Rhodanese/Cell cycle control phosphatase"/>
    <property type="match status" value="1"/>
</dbReference>
<dbReference type="InterPro" id="IPR001763">
    <property type="entry name" value="Rhodanese-like_dom"/>
</dbReference>
<dbReference type="InterPro" id="IPR036873">
    <property type="entry name" value="Rhodanese-like_dom_sf"/>
</dbReference>
<sequence>MSYIFFLYPFLKDLREKEGIPDLRRAARFRFANVTLPEIDGSTRKLFKSGRELDDYLLASVIRNLKIVQDRSQVIVMDADGNRSKGIARSLRRLGIKASIFAKCQSPPVLVMKLQVAEVMNKNNVKKEATRPYLVQGGFRSWVEAGLRIKELKPETTLTILNEEAEAIFEEINPTPLQVVGYGVHSLNFHIRE</sequence>
<dbReference type="Proteomes" id="UP001234989">
    <property type="component" value="Chromosome 3"/>
</dbReference>